<dbReference type="CDD" id="cd07377">
    <property type="entry name" value="WHTH_GntR"/>
    <property type="match status" value="1"/>
</dbReference>
<protein>
    <submittedName>
        <fullName evidence="5">GntR family transcriptional regulator</fullName>
    </submittedName>
</protein>
<dbReference type="InterPro" id="IPR036388">
    <property type="entry name" value="WH-like_DNA-bd_sf"/>
</dbReference>
<dbReference type="SUPFAM" id="SSF48008">
    <property type="entry name" value="GntR ligand-binding domain-like"/>
    <property type="match status" value="1"/>
</dbReference>
<dbReference type="Gene3D" id="1.10.10.10">
    <property type="entry name" value="Winged helix-like DNA-binding domain superfamily/Winged helix DNA-binding domain"/>
    <property type="match status" value="1"/>
</dbReference>
<dbReference type="PANTHER" id="PTHR43537">
    <property type="entry name" value="TRANSCRIPTIONAL REGULATOR, GNTR FAMILY"/>
    <property type="match status" value="1"/>
</dbReference>
<dbReference type="InterPro" id="IPR000524">
    <property type="entry name" value="Tscrpt_reg_HTH_GntR"/>
</dbReference>
<evidence type="ECO:0000256" key="3">
    <source>
        <dbReference type="ARBA" id="ARBA00023163"/>
    </source>
</evidence>
<feature type="domain" description="HTH gntR-type" evidence="4">
    <location>
        <begin position="6"/>
        <end position="73"/>
    </location>
</feature>
<dbReference type="InterPro" id="IPR011711">
    <property type="entry name" value="GntR_C"/>
</dbReference>
<dbReference type="Pfam" id="PF07729">
    <property type="entry name" value="FCD"/>
    <property type="match status" value="1"/>
</dbReference>
<keyword evidence="1" id="KW-0805">Transcription regulation</keyword>
<dbReference type="PANTHER" id="PTHR43537:SF5">
    <property type="entry name" value="UXU OPERON TRANSCRIPTIONAL REGULATOR"/>
    <property type="match status" value="1"/>
</dbReference>
<evidence type="ECO:0000313" key="5">
    <source>
        <dbReference type="EMBL" id="MCT7658542.1"/>
    </source>
</evidence>
<sequence length="224" mass="24676">MATKPLSAAGRAYERLRSEILNGELGPGATLYEVEQADRLGVSRTPVREAFGRLVAEGLLDERLGRGLVVTDVSDRDIEALFEMRACLEAQAAQLAARRAQPDVFARYADDFRAWHGPLQQPDLTDGQVDDYYALIRRFDDEVDSAANNSYLLDALDALRTHVARVRRKAGASPARLAASALEHALIASAIADRDAAMAMHATHVHLRNSLEHFRHEYTGLGSR</sequence>
<keyword evidence="6" id="KW-1185">Reference proteome</keyword>
<dbReference type="SMART" id="SM00345">
    <property type="entry name" value="HTH_GNTR"/>
    <property type="match status" value="1"/>
</dbReference>
<evidence type="ECO:0000259" key="4">
    <source>
        <dbReference type="PROSITE" id="PS50949"/>
    </source>
</evidence>
<dbReference type="InterPro" id="IPR008920">
    <property type="entry name" value="TF_FadR/GntR_C"/>
</dbReference>
<comment type="caution">
    <text evidence="5">The sequence shown here is derived from an EMBL/GenBank/DDBJ whole genome shotgun (WGS) entry which is preliminary data.</text>
</comment>
<gene>
    <name evidence="5" type="ORF">N4S67_08920</name>
</gene>
<dbReference type="Pfam" id="PF00392">
    <property type="entry name" value="GntR"/>
    <property type="match status" value="1"/>
</dbReference>
<dbReference type="PROSITE" id="PS50949">
    <property type="entry name" value="HTH_GNTR"/>
    <property type="match status" value="1"/>
</dbReference>
<dbReference type="InterPro" id="IPR036390">
    <property type="entry name" value="WH_DNA-bd_sf"/>
</dbReference>
<evidence type="ECO:0000256" key="2">
    <source>
        <dbReference type="ARBA" id="ARBA00023125"/>
    </source>
</evidence>
<dbReference type="EMBL" id="JAODWD010000002">
    <property type="protein sequence ID" value="MCT7658542.1"/>
    <property type="molecule type" value="Genomic_DNA"/>
</dbReference>
<name>A0ABT2M8F3_9MYCO</name>
<keyword evidence="2" id="KW-0238">DNA-binding</keyword>
<dbReference type="SUPFAM" id="SSF46785">
    <property type="entry name" value="Winged helix' DNA-binding domain"/>
    <property type="match status" value="1"/>
</dbReference>
<dbReference type="Gene3D" id="1.20.120.530">
    <property type="entry name" value="GntR ligand-binding domain-like"/>
    <property type="match status" value="1"/>
</dbReference>
<dbReference type="SMART" id="SM00895">
    <property type="entry name" value="FCD"/>
    <property type="match status" value="1"/>
</dbReference>
<evidence type="ECO:0000313" key="6">
    <source>
        <dbReference type="Proteomes" id="UP001206639"/>
    </source>
</evidence>
<keyword evidence="3" id="KW-0804">Transcription</keyword>
<organism evidence="5 6">
    <name type="scientific">Mycobacterium deserti</name>
    <dbReference type="NCBI Taxonomy" id="2978347"/>
    <lineage>
        <taxon>Bacteria</taxon>
        <taxon>Bacillati</taxon>
        <taxon>Actinomycetota</taxon>
        <taxon>Actinomycetes</taxon>
        <taxon>Mycobacteriales</taxon>
        <taxon>Mycobacteriaceae</taxon>
        <taxon>Mycobacterium</taxon>
    </lineage>
</organism>
<dbReference type="Proteomes" id="UP001206639">
    <property type="component" value="Unassembled WGS sequence"/>
</dbReference>
<reference evidence="6" key="1">
    <citation type="submission" date="2023-07" db="EMBL/GenBank/DDBJ databases">
        <authorList>
            <person name="Deng Y."/>
            <person name="Zhang Y.-Q."/>
        </authorList>
    </citation>
    <scope>NUCLEOTIDE SEQUENCE [LARGE SCALE GENOMIC DNA]</scope>
    <source>
        <strain evidence="6">CPCC 205710</strain>
    </source>
</reference>
<evidence type="ECO:0000256" key="1">
    <source>
        <dbReference type="ARBA" id="ARBA00023015"/>
    </source>
</evidence>
<dbReference type="RefSeq" id="WP_260992586.1">
    <property type="nucleotide sequence ID" value="NZ_JAODWD010000002.1"/>
</dbReference>
<accession>A0ABT2M8F3</accession>
<proteinExistence type="predicted"/>